<feature type="non-terminal residue" evidence="1">
    <location>
        <position position="40"/>
    </location>
</feature>
<dbReference type="AlphaFoldDB" id="A0A1I0DQD3"/>
<name>A0A1I0DQD3_9PSED</name>
<proteinExistence type="predicted"/>
<dbReference type="Proteomes" id="UP000182332">
    <property type="component" value="Unassembled WGS sequence"/>
</dbReference>
<accession>A0A1I0DQD3</accession>
<dbReference type="EMBL" id="FOHW01000011">
    <property type="protein sequence ID" value="SET33942.1"/>
    <property type="molecule type" value="Genomic_DNA"/>
</dbReference>
<reference evidence="1 2" key="1">
    <citation type="submission" date="2016-10" db="EMBL/GenBank/DDBJ databases">
        <authorList>
            <person name="de Groot N.N."/>
        </authorList>
    </citation>
    <scope>NUCLEOTIDE SEQUENCE [LARGE SCALE GENOMIC DNA]</scope>
    <source>
        <strain evidence="1 2">DSM 11363</strain>
    </source>
</reference>
<evidence type="ECO:0000313" key="2">
    <source>
        <dbReference type="Proteomes" id="UP000182332"/>
    </source>
</evidence>
<protein>
    <submittedName>
        <fullName evidence="1">Uncharacterized protein</fullName>
    </submittedName>
</protein>
<gene>
    <name evidence="1" type="ORF">SAMN05216197_1111</name>
</gene>
<sequence>MPAKALVHPTHLYRMYVSLRGQARSYNDLCQALDVRRMQV</sequence>
<organism evidence="1 2">
    <name type="scientific">Pseudomonas graminis</name>
    <dbReference type="NCBI Taxonomy" id="158627"/>
    <lineage>
        <taxon>Bacteria</taxon>
        <taxon>Pseudomonadati</taxon>
        <taxon>Pseudomonadota</taxon>
        <taxon>Gammaproteobacteria</taxon>
        <taxon>Pseudomonadales</taxon>
        <taxon>Pseudomonadaceae</taxon>
        <taxon>Pseudomonas</taxon>
    </lineage>
</organism>
<evidence type="ECO:0000313" key="1">
    <source>
        <dbReference type="EMBL" id="SET33942.1"/>
    </source>
</evidence>